<comment type="caution">
    <text evidence="2">The sequence shown here is derived from an EMBL/GenBank/DDBJ whole genome shotgun (WGS) entry which is preliminary data.</text>
</comment>
<dbReference type="InterPro" id="IPR025326">
    <property type="entry name" value="DUF4232"/>
</dbReference>
<name>A0ABP5RF67_9ACTN</name>
<reference evidence="3" key="1">
    <citation type="journal article" date="2019" name="Int. J. Syst. Evol. Microbiol.">
        <title>The Global Catalogue of Microorganisms (GCM) 10K type strain sequencing project: providing services to taxonomists for standard genome sequencing and annotation.</title>
        <authorList>
            <consortium name="The Broad Institute Genomics Platform"/>
            <consortium name="The Broad Institute Genome Sequencing Center for Infectious Disease"/>
            <person name="Wu L."/>
            <person name="Ma J."/>
        </authorList>
    </citation>
    <scope>NUCLEOTIDE SEQUENCE [LARGE SCALE GENOMIC DNA]</scope>
    <source>
        <strain evidence="3">JCM 7356</strain>
    </source>
</reference>
<evidence type="ECO:0000313" key="3">
    <source>
        <dbReference type="Proteomes" id="UP001500305"/>
    </source>
</evidence>
<keyword evidence="3" id="KW-1185">Reference proteome</keyword>
<protein>
    <recommendedName>
        <fullName evidence="1">DUF4232 domain-containing protein</fullName>
    </recommendedName>
</protein>
<accession>A0ABP5RF67</accession>
<organism evidence="2 3">
    <name type="scientific">Kitasatospora cystarginea</name>
    <dbReference type="NCBI Taxonomy" id="58350"/>
    <lineage>
        <taxon>Bacteria</taxon>
        <taxon>Bacillati</taxon>
        <taxon>Actinomycetota</taxon>
        <taxon>Actinomycetes</taxon>
        <taxon>Kitasatosporales</taxon>
        <taxon>Streptomycetaceae</taxon>
        <taxon>Kitasatospora</taxon>
    </lineage>
</organism>
<dbReference type="EMBL" id="BAAATR010000025">
    <property type="protein sequence ID" value="GAA2260229.1"/>
    <property type="molecule type" value="Genomic_DNA"/>
</dbReference>
<evidence type="ECO:0000259" key="1">
    <source>
        <dbReference type="Pfam" id="PF14016"/>
    </source>
</evidence>
<proteinExistence type="predicted"/>
<dbReference type="Pfam" id="PF14016">
    <property type="entry name" value="DUF4232"/>
    <property type="match status" value="1"/>
</dbReference>
<sequence length="178" mass="17514">MSAVPVAGQSAAPASASVAAGITASTGSGSSQTAKCGTRNLRWTLTRLTDAGASEKDPANAELVAVNSGSHSCSLAGYPKLEFHMGKGPEAVGVGKGSPAPVMLGAGKKAVIALHYSELNGKGPDSDNCGPMVTAGSADVAAPGDSTGVRVPVVDQSGKPAEVTICGDEVRMSPPVAR</sequence>
<feature type="domain" description="DUF4232" evidence="1">
    <location>
        <begin position="36"/>
        <end position="173"/>
    </location>
</feature>
<gene>
    <name evidence="2" type="ORF">GCM10010430_50370</name>
</gene>
<dbReference type="Proteomes" id="UP001500305">
    <property type="component" value="Unassembled WGS sequence"/>
</dbReference>
<evidence type="ECO:0000313" key="2">
    <source>
        <dbReference type="EMBL" id="GAA2260229.1"/>
    </source>
</evidence>